<evidence type="ECO:0000313" key="2">
    <source>
        <dbReference type="EMBL" id="ONK67652.1"/>
    </source>
</evidence>
<dbReference type="SUPFAM" id="SSF55315">
    <property type="entry name" value="L30e-like"/>
    <property type="match status" value="1"/>
</dbReference>
<evidence type="ECO:0000313" key="3">
    <source>
        <dbReference type="Proteomes" id="UP000243459"/>
    </source>
</evidence>
<feature type="non-terminal residue" evidence="2">
    <location>
        <position position="1"/>
    </location>
</feature>
<protein>
    <recommendedName>
        <fullName evidence="1">Ribosomal protein eL8/eL30/eS12/Gadd45 domain-containing protein</fullName>
    </recommendedName>
</protein>
<dbReference type="Proteomes" id="UP000243459">
    <property type="component" value="Chromosome 5"/>
</dbReference>
<dbReference type="Pfam" id="PF01248">
    <property type="entry name" value="Ribosomal_L7Ae"/>
    <property type="match status" value="1"/>
</dbReference>
<dbReference type="PANTHER" id="PTHR47903">
    <property type="entry name" value="OS07G0636400 PROTEIN"/>
    <property type="match status" value="1"/>
</dbReference>
<organism evidence="2 3">
    <name type="scientific">Asparagus officinalis</name>
    <name type="common">Garden asparagus</name>
    <dbReference type="NCBI Taxonomy" id="4686"/>
    <lineage>
        <taxon>Eukaryota</taxon>
        <taxon>Viridiplantae</taxon>
        <taxon>Streptophyta</taxon>
        <taxon>Embryophyta</taxon>
        <taxon>Tracheophyta</taxon>
        <taxon>Spermatophyta</taxon>
        <taxon>Magnoliopsida</taxon>
        <taxon>Liliopsida</taxon>
        <taxon>Asparagales</taxon>
        <taxon>Asparagaceae</taxon>
        <taxon>Asparagoideae</taxon>
        <taxon>Asparagus</taxon>
    </lineage>
</organism>
<proteinExistence type="predicted"/>
<dbReference type="InterPro" id="IPR029064">
    <property type="entry name" value="Ribosomal_eL30-like_sf"/>
</dbReference>
<accession>A0A5P1ENR8</accession>
<evidence type="ECO:0000259" key="1">
    <source>
        <dbReference type="Pfam" id="PF01248"/>
    </source>
</evidence>
<sequence length="70" mass="7529">AILLASDCNPRSLTKHIPNLASSRNVPIISIKDNKRGSIRLGELVNLKTAMAIGVKLRGSNINTAVNEHI</sequence>
<keyword evidence="3" id="KW-1185">Reference proteome</keyword>
<dbReference type="EMBL" id="CM007385">
    <property type="protein sequence ID" value="ONK67652.1"/>
    <property type="molecule type" value="Genomic_DNA"/>
</dbReference>
<reference evidence="3" key="1">
    <citation type="journal article" date="2017" name="Nat. Commun.">
        <title>The asparagus genome sheds light on the origin and evolution of a young Y chromosome.</title>
        <authorList>
            <person name="Harkess A."/>
            <person name="Zhou J."/>
            <person name="Xu C."/>
            <person name="Bowers J.E."/>
            <person name="Van der Hulst R."/>
            <person name="Ayyampalayam S."/>
            <person name="Mercati F."/>
            <person name="Riccardi P."/>
            <person name="McKain M.R."/>
            <person name="Kakrana A."/>
            <person name="Tang H."/>
            <person name="Ray J."/>
            <person name="Groenendijk J."/>
            <person name="Arikit S."/>
            <person name="Mathioni S.M."/>
            <person name="Nakano M."/>
            <person name="Shan H."/>
            <person name="Telgmann-Rauber A."/>
            <person name="Kanno A."/>
            <person name="Yue Z."/>
            <person name="Chen H."/>
            <person name="Li W."/>
            <person name="Chen Y."/>
            <person name="Xu X."/>
            <person name="Zhang Y."/>
            <person name="Luo S."/>
            <person name="Chen H."/>
            <person name="Gao J."/>
            <person name="Mao Z."/>
            <person name="Pires J.C."/>
            <person name="Luo M."/>
            <person name="Kudrna D."/>
            <person name="Wing R.A."/>
            <person name="Meyers B.C."/>
            <person name="Yi K."/>
            <person name="Kong H."/>
            <person name="Lavrijsen P."/>
            <person name="Sunseri F."/>
            <person name="Falavigna A."/>
            <person name="Ye Y."/>
            <person name="Leebens-Mack J.H."/>
            <person name="Chen G."/>
        </authorList>
    </citation>
    <scope>NUCLEOTIDE SEQUENCE [LARGE SCALE GENOMIC DNA]</scope>
    <source>
        <strain evidence="3">cv. DH0086</strain>
    </source>
</reference>
<dbReference type="Gene3D" id="3.30.1330.30">
    <property type="match status" value="1"/>
</dbReference>
<dbReference type="PANTHER" id="PTHR47903:SF2">
    <property type="entry name" value="OS07G0636400 PROTEIN"/>
    <property type="match status" value="1"/>
</dbReference>
<dbReference type="InterPro" id="IPR004038">
    <property type="entry name" value="Ribosomal_eL8/eL30/eS12/Gad45"/>
</dbReference>
<feature type="domain" description="Ribosomal protein eL8/eL30/eS12/Gadd45" evidence="1">
    <location>
        <begin position="2"/>
        <end position="53"/>
    </location>
</feature>
<gene>
    <name evidence="2" type="ORF">A4U43_C05F2300</name>
</gene>
<dbReference type="Gramene" id="ONK67652">
    <property type="protein sequence ID" value="ONK67652"/>
    <property type="gene ID" value="A4U43_C05F2300"/>
</dbReference>
<name>A0A5P1ENR8_ASPOF</name>
<dbReference type="AlphaFoldDB" id="A0A5P1ENR8"/>